<dbReference type="InterPro" id="IPR019587">
    <property type="entry name" value="Polyketide_cyclase/dehydratase"/>
</dbReference>
<organism evidence="2 3">
    <name type="scientific">Oharaeibacter diazotrophicus</name>
    <dbReference type="NCBI Taxonomy" id="1920512"/>
    <lineage>
        <taxon>Bacteria</taxon>
        <taxon>Pseudomonadati</taxon>
        <taxon>Pseudomonadota</taxon>
        <taxon>Alphaproteobacteria</taxon>
        <taxon>Hyphomicrobiales</taxon>
        <taxon>Pleomorphomonadaceae</taxon>
        <taxon>Oharaeibacter</taxon>
    </lineage>
</organism>
<name>A0A4R6RBH5_9HYPH</name>
<feature type="signal peptide" evidence="1">
    <location>
        <begin position="1"/>
        <end position="22"/>
    </location>
</feature>
<dbReference type="OrthoDB" id="1364128at2"/>
<dbReference type="EMBL" id="SNXY01000009">
    <property type="protein sequence ID" value="TDP83384.1"/>
    <property type="molecule type" value="Genomic_DNA"/>
</dbReference>
<dbReference type="SUPFAM" id="SSF55961">
    <property type="entry name" value="Bet v1-like"/>
    <property type="match status" value="1"/>
</dbReference>
<proteinExistence type="predicted"/>
<dbReference type="Pfam" id="PF10604">
    <property type="entry name" value="Polyketide_cyc2"/>
    <property type="match status" value="1"/>
</dbReference>
<dbReference type="AlphaFoldDB" id="A0A4R6RBH5"/>
<keyword evidence="3" id="KW-1185">Reference proteome</keyword>
<gene>
    <name evidence="2" type="ORF">EDD54_3346</name>
</gene>
<reference evidence="2 3" key="1">
    <citation type="submission" date="2019-03" db="EMBL/GenBank/DDBJ databases">
        <title>Genomic Encyclopedia of Type Strains, Phase IV (KMG-IV): sequencing the most valuable type-strain genomes for metagenomic binning, comparative biology and taxonomic classification.</title>
        <authorList>
            <person name="Goeker M."/>
        </authorList>
    </citation>
    <scope>NUCLEOTIDE SEQUENCE [LARGE SCALE GENOMIC DNA]</scope>
    <source>
        <strain evidence="2 3">DSM 102969</strain>
    </source>
</reference>
<feature type="chain" id="PRO_5020653758" evidence="1">
    <location>
        <begin position="23"/>
        <end position="177"/>
    </location>
</feature>
<protein>
    <submittedName>
        <fullName evidence="2">Polyketide cyclase/dehydrase/lipid transport protein</fullName>
    </submittedName>
</protein>
<dbReference type="CDD" id="cd07821">
    <property type="entry name" value="PYR_PYL_RCAR_like"/>
    <property type="match status" value="1"/>
</dbReference>
<evidence type="ECO:0000313" key="3">
    <source>
        <dbReference type="Proteomes" id="UP000294547"/>
    </source>
</evidence>
<dbReference type="Gene3D" id="3.30.530.20">
    <property type="match status" value="1"/>
</dbReference>
<sequence length="177" mass="18966">MKSLFAASIAVAVAFTPVVASAHGPTRQKVEITTEVAAPADKTWAVVSNFGDMSWLPVVTKLEATGNDVGAERTITLANGEVIKERIEKFDAGKMMMMYRMEADNIKALPVTNYSSRLTVKDAGGGKSTITWWGAFYRGYPNNDPPADLSDEAAVKAITDLYNTGLAGMKKKIEGGS</sequence>
<evidence type="ECO:0000256" key="1">
    <source>
        <dbReference type="SAM" id="SignalP"/>
    </source>
</evidence>
<keyword evidence="1" id="KW-0732">Signal</keyword>
<dbReference type="PANTHER" id="PTHR39332:SF7">
    <property type="entry name" value="SRPBCC FAMILY PROTEIN"/>
    <property type="match status" value="1"/>
</dbReference>
<evidence type="ECO:0000313" key="2">
    <source>
        <dbReference type="EMBL" id="TDP83384.1"/>
    </source>
</evidence>
<accession>A0A4R6RBH5</accession>
<dbReference type="InterPro" id="IPR023393">
    <property type="entry name" value="START-like_dom_sf"/>
</dbReference>
<comment type="caution">
    <text evidence="2">The sequence shown here is derived from an EMBL/GenBank/DDBJ whole genome shotgun (WGS) entry which is preliminary data.</text>
</comment>
<dbReference type="PANTHER" id="PTHR39332">
    <property type="entry name" value="BLL4707 PROTEIN"/>
    <property type="match status" value="1"/>
</dbReference>
<dbReference type="Proteomes" id="UP000294547">
    <property type="component" value="Unassembled WGS sequence"/>
</dbReference>
<dbReference type="RefSeq" id="WP_126538294.1">
    <property type="nucleotide sequence ID" value="NZ_BSPM01000009.1"/>
</dbReference>